<dbReference type="RefSeq" id="WP_212981176.1">
    <property type="nucleotide sequence ID" value="NZ_AP025343.1"/>
</dbReference>
<reference evidence="2 3" key="1">
    <citation type="submission" date="2021-03" db="EMBL/GenBank/DDBJ databases">
        <title>Antimicrobial resistance genes in bacteria isolated from Japanese honey, and their potential for conferring macrolide and lincosamide resistance in the American foulbrood pathogen Paenibacillus larvae.</title>
        <authorList>
            <person name="Okamoto M."/>
            <person name="Kumagai M."/>
            <person name="Kanamori H."/>
            <person name="Takamatsu D."/>
        </authorList>
    </citation>
    <scope>NUCLEOTIDE SEQUENCE [LARGE SCALE GENOMIC DNA]</scope>
    <source>
        <strain evidence="2 3">J34TS1</strain>
    </source>
</reference>
<evidence type="ECO:0000313" key="3">
    <source>
        <dbReference type="Proteomes" id="UP000682811"/>
    </source>
</evidence>
<feature type="transmembrane region" description="Helical" evidence="1">
    <location>
        <begin position="9"/>
        <end position="29"/>
    </location>
</feature>
<name>A0A919YM45_9BACL</name>
<protein>
    <submittedName>
        <fullName evidence="2">Uncharacterized protein</fullName>
    </submittedName>
</protein>
<comment type="caution">
    <text evidence="2">The sequence shown here is derived from an EMBL/GenBank/DDBJ whole genome shotgun (WGS) entry which is preliminary data.</text>
</comment>
<dbReference type="Proteomes" id="UP000682811">
    <property type="component" value="Unassembled WGS sequence"/>
</dbReference>
<sequence length="136" mass="15700">MDLRPYKNLSIFLAANILMFGSFCVRLVLDIQLQLLPVLAWLSFLVCLGSLTGILFVGADLVTRKQDCFQGKVINKEGRIVHILTTEDRLKRLRLNQTWVRERLEADQKVEFRLTHFTKMPVSISILEPPAQKEME</sequence>
<keyword evidence="1" id="KW-0472">Membrane</keyword>
<dbReference type="EMBL" id="BORT01000044">
    <property type="protein sequence ID" value="GIO51135.1"/>
    <property type="molecule type" value="Genomic_DNA"/>
</dbReference>
<proteinExistence type="predicted"/>
<evidence type="ECO:0000313" key="2">
    <source>
        <dbReference type="EMBL" id="GIO51135.1"/>
    </source>
</evidence>
<gene>
    <name evidence="2" type="ORF">J34TS1_59000</name>
</gene>
<keyword evidence="1" id="KW-1133">Transmembrane helix</keyword>
<feature type="transmembrane region" description="Helical" evidence="1">
    <location>
        <begin position="35"/>
        <end position="57"/>
    </location>
</feature>
<dbReference type="AlphaFoldDB" id="A0A919YM45"/>
<keyword evidence="1" id="KW-0812">Transmembrane</keyword>
<accession>A0A919YM45</accession>
<evidence type="ECO:0000256" key="1">
    <source>
        <dbReference type="SAM" id="Phobius"/>
    </source>
</evidence>
<organism evidence="2 3">
    <name type="scientific">Paenibacillus azoreducens</name>
    <dbReference type="NCBI Taxonomy" id="116718"/>
    <lineage>
        <taxon>Bacteria</taxon>
        <taxon>Bacillati</taxon>
        <taxon>Bacillota</taxon>
        <taxon>Bacilli</taxon>
        <taxon>Bacillales</taxon>
        <taxon>Paenibacillaceae</taxon>
        <taxon>Paenibacillus</taxon>
    </lineage>
</organism>
<keyword evidence="3" id="KW-1185">Reference proteome</keyword>